<name>S0B1H4_ENTIV</name>
<dbReference type="Pfam" id="PF22600">
    <property type="entry name" value="MTPAP-like_central"/>
    <property type="match status" value="1"/>
</dbReference>
<feature type="region of interest" description="Disordered" evidence="1">
    <location>
        <begin position="1"/>
        <end position="42"/>
    </location>
</feature>
<protein>
    <submittedName>
        <fullName evidence="3">PolyA polymerase cid, putative</fullName>
    </submittedName>
</protein>
<dbReference type="GO" id="GO:0031123">
    <property type="term" value="P:RNA 3'-end processing"/>
    <property type="evidence" value="ECO:0007669"/>
    <property type="project" value="TreeGrafter"/>
</dbReference>
<dbReference type="Gene3D" id="3.30.460.10">
    <property type="entry name" value="Beta Polymerase, domain 2"/>
    <property type="match status" value="1"/>
</dbReference>
<dbReference type="PANTHER" id="PTHR12271:SF40">
    <property type="entry name" value="POLY(A) RNA POLYMERASE GLD2"/>
    <property type="match status" value="1"/>
</dbReference>
<feature type="domain" description="Poly(A) RNA polymerase mitochondrial-like central palm" evidence="2">
    <location>
        <begin position="86"/>
        <end position="228"/>
    </location>
</feature>
<dbReference type="VEuPathDB" id="AmoebaDB:EIN_083620"/>
<sequence length="515" mass="59217">MPSGRGKRADRGGFNSHRNSPTTVERKEKKTPSPQTNYHTEPRCCLSVPQEDLIIHRLTEHTKLGKYLLQDDVVEDITSEKLVAVYNQIKQRAPKPEQFIAKLSSVFNEIYESSEVKVYGSGAYDFIGEDLDVTLVINQPYTYQSTYERKKMVSKGRVSGFISQFREDKICELTFISEQLTRQRGFGGVNMIGARVPIIKCYIDRVSVDISLDNYEGIYNSEFLKEYLSFDKNLSVIVYYIKETLRTLRVIDPMHGGFNSFCVVVMTIYYLQQRGLLPDIQSEEYIQKARNLKYTIVEKVALVNLQKVEYVTSGCPFFDEYKRKLSEVDVIETIDGFFTFYGQEGNLRKVISLHKEVTPDIYPKPSAIEIYPPFVPFLDMGFNISFRVDDMEYLFRNSVIEVLKEVIKSRSGPTTQTCVLIKKIMFDTTPIEVIERFKKFNPKEALFYLPELLEAKSVQMGIAFIKFSGKDLNALLKDKTFTRNLGYTITPCGNSVFDDPPNGGLYWNSEEPLLL</sequence>
<evidence type="ECO:0000256" key="1">
    <source>
        <dbReference type="SAM" id="MobiDB-lite"/>
    </source>
</evidence>
<dbReference type="SUPFAM" id="SSF81631">
    <property type="entry name" value="PAP/OAS1 substrate-binding domain"/>
    <property type="match status" value="1"/>
</dbReference>
<reference evidence="3" key="1">
    <citation type="submission" date="2012-06" db="EMBL/GenBank/DDBJ databases">
        <title>Short 5' UTR of Entamoeba genes.</title>
        <authorList>
            <person name="Hiranuka K."/>
            <person name="Kumagai M."/>
            <person name="Wakaguri H."/>
            <person name="Suzuki Y."/>
            <person name="Sugano S."/>
            <person name="Watanabe J."/>
            <person name="Makioka A."/>
        </authorList>
    </citation>
    <scope>NUCLEOTIDE SEQUENCE</scope>
    <source>
        <strain evidence="3">IP1</strain>
    </source>
</reference>
<dbReference type="InterPro" id="IPR043519">
    <property type="entry name" value="NT_sf"/>
</dbReference>
<evidence type="ECO:0000259" key="2">
    <source>
        <dbReference type="Pfam" id="PF22600"/>
    </source>
</evidence>
<dbReference type="Gene3D" id="1.10.1410.10">
    <property type="match status" value="1"/>
</dbReference>
<dbReference type="EMBL" id="AK423226">
    <property type="protein sequence ID" value="BAN41650.1"/>
    <property type="molecule type" value="mRNA"/>
</dbReference>
<proteinExistence type="evidence at transcript level"/>
<evidence type="ECO:0000313" key="3">
    <source>
        <dbReference type="EMBL" id="BAN41650.1"/>
    </source>
</evidence>
<dbReference type="AlphaFoldDB" id="S0B1H4"/>
<dbReference type="GO" id="GO:0016779">
    <property type="term" value="F:nucleotidyltransferase activity"/>
    <property type="evidence" value="ECO:0007669"/>
    <property type="project" value="TreeGrafter"/>
</dbReference>
<accession>S0B1H4</accession>
<dbReference type="PANTHER" id="PTHR12271">
    <property type="entry name" value="POLY A POLYMERASE CID PAP -RELATED"/>
    <property type="match status" value="1"/>
</dbReference>
<organism evidence="3">
    <name type="scientific">Entamoeba invadens</name>
    <dbReference type="NCBI Taxonomy" id="33085"/>
    <lineage>
        <taxon>Eukaryota</taxon>
        <taxon>Amoebozoa</taxon>
        <taxon>Evosea</taxon>
        <taxon>Archamoebae</taxon>
        <taxon>Mastigamoebida</taxon>
        <taxon>Entamoebidae</taxon>
        <taxon>Entamoeba</taxon>
    </lineage>
</organism>
<dbReference type="SUPFAM" id="SSF81301">
    <property type="entry name" value="Nucleotidyltransferase"/>
    <property type="match status" value="1"/>
</dbReference>
<dbReference type="InterPro" id="IPR054708">
    <property type="entry name" value="MTPAP-like_central"/>
</dbReference>